<dbReference type="SMART" id="SM00331">
    <property type="entry name" value="PP2C_SIG"/>
    <property type="match status" value="1"/>
</dbReference>
<dbReference type="InterPro" id="IPR036457">
    <property type="entry name" value="PPM-type-like_dom_sf"/>
</dbReference>
<proteinExistence type="inferred from homology"/>
<reference evidence="8" key="1">
    <citation type="submission" date="2021-01" db="EMBL/GenBank/DDBJ databases">
        <authorList>
            <person name="Corre E."/>
            <person name="Pelletier E."/>
            <person name="Niang G."/>
            <person name="Scheremetjew M."/>
            <person name="Finn R."/>
            <person name="Kale V."/>
            <person name="Holt S."/>
            <person name="Cochrane G."/>
            <person name="Meng A."/>
            <person name="Brown T."/>
            <person name="Cohen L."/>
        </authorList>
    </citation>
    <scope>NUCLEOTIDE SEQUENCE</scope>
    <source>
        <strain evidence="8">Isolate 1302-5</strain>
    </source>
</reference>
<sequence length="603" mass="63477">MMASTLAVSGRAMARSAALSSAPPSCTACPITAGASRSATSRAASSRRKNRAARSDATSASAAKAMAAAVRLEARTASSLLSTSGVGCGLGASRHSSSAIEPSVAGTKLPPPAMTVCGQASSVSPFCQIVSSSTLPAIRCITTRVSSTVTSVVNGGVCAGAAGAVDWTKAEFATATLLALSAAGMFVAGASATGCEGVRFAGPAPFVGVKAKLGGGGDSGGSIGPSGSMASQVTQGAGLLSEDTPKEDSRAIEFEVAGRRVRLLGNPTVTQDWIGPSVSKSRAKVEPLIPKAYDVSIRALKGGRLSMEDEYFVGNGGRFVAVFDGHGGGGVSQYLRDKLYDVFGRHLREAEDGCIDDNSLFHRGGSKDRLTNMHTATSPRACSITSRVAAMRAAFEEIDRDVLLNDDLQYQGSTAVAVALHEEPDGTRTLVSANVGDSRAVLSRRGRAVDLTRDHKPNDEKEKSRILAMGEKIEWDHYCKVHRVRNLSLSRAIGDRFAKPAVSGEVEIKRFPIAEDGDEFIMLASDGIWDVMSSQEVVSFVHDKLSVPLKIQGDTEDMERVLFTRRKNMSRFLANEAIRRGTGDNVCVVIVWLKDCHFDVIGQ</sequence>
<dbReference type="GO" id="GO:0016020">
    <property type="term" value="C:membrane"/>
    <property type="evidence" value="ECO:0007669"/>
    <property type="project" value="UniProtKB-SubCell"/>
</dbReference>
<comment type="similarity">
    <text evidence="5">Belongs to the PP2C family.</text>
</comment>
<keyword evidence="4 5" id="KW-0904">Protein phosphatase</keyword>
<evidence type="ECO:0000256" key="6">
    <source>
        <dbReference type="SAM" id="MobiDB-lite"/>
    </source>
</evidence>
<evidence type="ECO:0000256" key="5">
    <source>
        <dbReference type="RuleBase" id="RU003465"/>
    </source>
</evidence>
<evidence type="ECO:0000256" key="4">
    <source>
        <dbReference type="ARBA" id="ARBA00022912"/>
    </source>
</evidence>
<dbReference type="PANTHER" id="PTHR47992">
    <property type="entry name" value="PROTEIN PHOSPHATASE"/>
    <property type="match status" value="1"/>
</dbReference>
<accession>A0A7S4NII7</accession>
<dbReference type="SUPFAM" id="SSF81606">
    <property type="entry name" value="PP2C-like"/>
    <property type="match status" value="1"/>
</dbReference>
<gene>
    <name evidence="8" type="ORF">OAUR00152_LOCUS42795</name>
</gene>
<dbReference type="InterPro" id="IPR000222">
    <property type="entry name" value="PP2C_BS"/>
</dbReference>
<dbReference type="AlphaFoldDB" id="A0A7S4NII7"/>
<name>A0A7S4NII7_9STRA</name>
<dbReference type="EMBL" id="HBKQ01062726">
    <property type="protein sequence ID" value="CAE2290324.1"/>
    <property type="molecule type" value="Transcribed_RNA"/>
</dbReference>
<dbReference type="InterPro" id="IPR001932">
    <property type="entry name" value="PPM-type_phosphatase-like_dom"/>
</dbReference>
<keyword evidence="2" id="KW-0479">Metal-binding</keyword>
<evidence type="ECO:0000259" key="7">
    <source>
        <dbReference type="PROSITE" id="PS51746"/>
    </source>
</evidence>
<dbReference type="Pfam" id="PF00481">
    <property type="entry name" value="PP2C"/>
    <property type="match status" value="1"/>
</dbReference>
<organism evidence="8">
    <name type="scientific">Odontella aurita</name>
    <dbReference type="NCBI Taxonomy" id="265563"/>
    <lineage>
        <taxon>Eukaryota</taxon>
        <taxon>Sar</taxon>
        <taxon>Stramenopiles</taxon>
        <taxon>Ochrophyta</taxon>
        <taxon>Bacillariophyta</taxon>
        <taxon>Mediophyceae</taxon>
        <taxon>Biddulphiophycidae</taxon>
        <taxon>Eupodiscales</taxon>
        <taxon>Odontellaceae</taxon>
        <taxon>Odontella</taxon>
    </lineage>
</organism>
<dbReference type="PROSITE" id="PS51746">
    <property type="entry name" value="PPM_2"/>
    <property type="match status" value="1"/>
</dbReference>
<feature type="region of interest" description="Disordered" evidence="6">
    <location>
        <begin position="218"/>
        <end position="246"/>
    </location>
</feature>
<dbReference type="GO" id="GO:0004722">
    <property type="term" value="F:protein serine/threonine phosphatase activity"/>
    <property type="evidence" value="ECO:0007669"/>
    <property type="project" value="InterPro"/>
</dbReference>
<evidence type="ECO:0000313" key="8">
    <source>
        <dbReference type="EMBL" id="CAE2290324.1"/>
    </source>
</evidence>
<dbReference type="Gene3D" id="3.60.40.10">
    <property type="entry name" value="PPM-type phosphatase domain"/>
    <property type="match status" value="1"/>
</dbReference>
<dbReference type="InterPro" id="IPR015655">
    <property type="entry name" value="PP2C"/>
</dbReference>
<evidence type="ECO:0000256" key="3">
    <source>
        <dbReference type="ARBA" id="ARBA00022801"/>
    </source>
</evidence>
<feature type="region of interest" description="Disordered" evidence="6">
    <location>
        <begin position="37"/>
        <end position="58"/>
    </location>
</feature>
<dbReference type="CDD" id="cd00143">
    <property type="entry name" value="PP2Cc"/>
    <property type="match status" value="1"/>
</dbReference>
<comment type="subcellular location">
    <subcellularLocation>
        <location evidence="1">Membrane</location>
        <topology evidence="1">Peripheral membrane protein</topology>
    </subcellularLocation>
</comment>
<evidence type="ECO:0000256" key="1">
    <source>
        <dbReference type="ARBA" id="ARBA00004170"/>
    </source>
</evidence>
<keyword evidence="3 5" id="KW-0378">Hydrolase</keyword>
<dbReference type="SMART" id="SM00332">
    <property type="entry name" value="PP2Cc"/>
    <property type="match status" value="1"/>
</dbReference>
<evidence type="ECO:0000256" key="2">
    <source>
        <dbReference type="ARBA" id="ARBA00022723"/>
    </source>
</evidence>
<dbReference type="GO" id="GO:0046872">
    <property type="term" value="F:metal ion binding"/>
    <property type="evidence" value="ECO:0007669"/>
    <property type="project" value="UniProtKB-KW"/>
</dbReference>
<feature type="domain" description="PPM-type phosphatase" evidence="7">
    <location>
        <begin position="294"/>
        <end position="593"/>
    </location>
</feature>
<dbReference type="PROSITE" id="PS01032">
    <property type="entry name" value="PPM_1"/>
    <property type="match status" value="1"/>
</dbReference>
<protein>
    <recommendedName>
        <fullName evidence="7">PPM-type phosphatase domain-containing protein</fullName>
    </recommendedName>
</protein>